<evidence type="ECO:0000313" key="20">
    <source>
        <dbReference type="EMBL" id="PDH37531.1"/>
    </source>
</evidence>
<feature type="binding site" evidence="17">
    <location>
        <position position="282"/>
    </location>
    <ligand>
        <name>Mg(2+)</name>
        <dbReference type="ChEBI" id="CHEBI:18420"/>
        <label>2</label>
    </ligand>
</feature>
<evidence type="ECO:0000256" key="8">
    <source>
        <dbReference type="ARBA" id="ARBA00022598"/>
    </source>
</evidence>
<evidence type="ECO:0000256" key="13">
    <source>
        <dbReference type="ARBA" id="ARBA00023316"/>
    </source>
</evidence>
<comment type="catalytic activity">
    <reaction evidence="14 15">
        <text>2 D-alanine + ATP = D-alanyl-D-alanine + ADP + phosphate + H(+)</text>
        <dbReference type="Rhea" id="RHEA:11224"/>
        <dbReference type="ChEBI" id="CHEBI:15378"/>
        <dbReference type="ChEBI" id="CHEBI:30616"/>
        <dbReference type="ChEBI" id="CHEBI:43474"/>
        <dbReference type="ChEBI" id="CHEBI:57416"/>
        <dbReference type="ChEBI" id="CHEBI:57822"/>
        <dbReference type="ChEBI" id="CHEBI:456216"/>
        <dbReference type="EC" id="6.3.2.4"/>
    </reaction>
</comment>
<accession>A0A2A5WM84</accession>
<comment type="cofactor">
    <cofactor evidence="17">
        <name>Mg(2+)</name>
        <dbReference type="ChEBI" id="CHEBI:18420"/>
    </cofactor>
    <cofactor evidence="17">
        <name>Mn(2+)</name>
        <dbReference type="ChEBI" id="CHEBI:29035"/>
    </cofactor>
    <text evidence="17">Binds 2 magnesium or manganese ions per subunit.</text>
</comment>
<dbReference type="Proteomes" id="UP000219327">
    <property type="component" value="Unassembled WGS sequence"/>
</dbReference>
<evidence type="ECO:0000256" key="15">
    <source>
        <dbReference type="HAMAP-Rule" id="MF_00047"/>
    </source>
</evidence>
<dbReference type="GO" id="GO:0009252">
    <property type="term" value="P:peptidoglycan biosynthetic process"/>
    <property type="evidence" value="ECO:0007669"/>
    <property type="project" value="UniProtKB-UniRule"/>
</dbReference>
<feature type="binding site" evidence="17">
    <location>
        <position position="268"/>
    </location>
    <ligand>
        <name>Mg(2+)</name>
        <dbReference type="ChEBI" id="CHEBI:18420"/>
        <label>1</label>
    </ligand>
</feature>
<gene>
    <name evidence="15" type="primary">ddl</name>
    <name evidence="20" type="ORF">CNE99_08010</name>
</gene>
<dbReference type="NCBIfam" id="NF002528">
    <property type="entry name" value="PRK01966.1-4"/>
    <property type="match status" value="1"/>
</dbReference>
<comment type="pathway">
    <text evidence="4 15">Cell wall biogenesis; peptidoglycan biosynthesis.</text>
</comment>
<keyword evidence="13 15" id="KW-0961">Cell wall biogenesis/degradation</keyword>
<dbReference type="PROSITE" id="PS00844">
    <property type="entry name" value="DALA_DALA_LIGASE_2"/>
    <property type="match status" value="1"/>
</dbReference>
<reference evidence="20 21" key="1">
    <citation type="submission" date="2017-08" db="EMBL/GenBank/DDBJ databases">
        <title>Fine stratification of microbial communities through a metagenomic profile of the photic zone.</title>
        <authorList>
            <person name="Haro-Moreno J.M."/>
            <person name="Lopez-Perez M."/>
            <person name="De La Torre J."/>
            <person name="Picazo A."/>
            <person name="Camacho A."/>
            <person name="Rodriguez-Valera F."/>
        </authorList>
    </citation>
    <scope>NUCLEOTIDE SEQUENCE [LARGE SCALE GENOMIC DNA]</scope>
    <source>
        <strain evidence="20">MED-G24</strain>
    </source>
</reference>
<dbReference type="HAMAP" id="MF_00047">
    <property type="entry name" value="Dala_Dala_lig"/>
    <property type="match status" value="1"/>
</dbReference>
<dbReference type="InterPro" id="IPR005905">
    <property type="entry name" value="D_ala_D_ala"/>
</dbReference>
<dbReference type="InterPro" id="IPR013815">
    <property type="entry name" value="ATP_grasp_subdomain_1"/>
</dbReference>
<dbReference type="NCBIfam" id="TIGR01205">
    <property type="entry name" value="D_ala_D_alaTIGR"/>
    <property type="match status" value="1"/>
</dbReference>
<comment type="similarity">
    <text evidence="5 15">Belongs to the D-alanine--D-alanine ligase family.</text>
</comment>
<comment type="caution">
    <text evidence="20">The sequence shown here is derived from an EMBL/GenBank/DDBJ whole genome shotgun (WGS) entry which is preliminary data.</text>
</comment>
<dbReference type="Pfam" id="PF07478">
    <property type="entry name" value="Dala_Dala_lig_C"/>
    <property type="match status" value="1"/>
</dbReference>
<evidence type="ECO:0000256" key="10">
    <source>
        <dbReference type="ARBA" id="ARBA00022840"/>
    </source>
</evidence>
<dbReference type="Pfam" id="PF01820">
    <property type="entry name" value="Dala_Dala_lig_N"/>
    <property type="match status" value="1"/>
</dbReference>
<name>A0A2A5WM84_9GAMM</name>
<dbReference type="SUPFAM" id="SSF56059">
    <property type="entry name" value="Glutathione synthetase ATP-binding domain-like"/>
    <property type="match status" value="1"/>
</dbReference>
<keyword evidence="17" id="KW-0479">Metal-binding</keyword>
<sequence length="322" mass="34423">MNPTVQLASKNVRIAVICGGSSNEAEVSRVSGTGVADALRENYTDVTVLELNAGLTAALQQLNPDVVFPILHGPPGEDGTIQGFLEILNIPYVGSGVHASAVAMDKPGAKLVFANAGLPLAAQVIVDVDDDIDETVAVIDRQLGTDVVIKPANQGSALGVQFARNPQEIREAIQAARNTYGLVLVESCIEGREITVGVLDTKTRPIAFPVIEIVTPDTTWYDFEHRYTQGLSEHIVPAHLPDNTLTRLQEMAIRAHVALGCRDLSRADFVVSDDREVLLEVNTLPGMTPTSLYPDGAAAWGLDFASLMVHLAERAMGRVGTQ</sequence>
<keyword evidence="7 15" id="KW-0963">Cytoplasm</keyword>
<dbReference type="AlphaFoldDB" id="A0A2A5WM84"/>
<feature type="active site" evidence="16">
    <location>
        <position position="291"/>
    </location>
</feature>
<dbReference type="EC" id="6.3.2.4" evidence="6 15"/>
<evidence type="ECO:0000256" key="11">
    <source>
        <dbReference type="ARBA" id="ARBA00022960"/>
    </source>
</evidence>
<keyword evidence="12 15" id="KW-0573">Peptidoglycan synthesis</keyword>
<evidence type="ECO:0000256" key="18">
    <source>
        <dbReference type="PROSITE-ProRule" id="PRU00409"/>
    </source>
</evidence>
<dbReference type="InterPro" id="IPR000291">
    <property type="entry name" value="D-Ala_lig_Van_CS"/>
</dbReference>
<dbReference type="GO" id="GO:0008716">
    <property type="term" value="F:D-alanine-D-alanine ligase activity"/>
    <property type="evidence" value="ECO:0007669"/>
    <property type="project" value="UniProtKB-UniRule"/>
</dbReference>
<keyword evidence="17" id="KW-0460">Magnesium</keyword>
<evidence type="ECO:0000256" key="9">
    <source>
        <dbReference type="ARBA" id="ARBA00022741"/>
    </source>
</evidence>
<evidence type="ECO:0000313" key="21">
    <source>
        <dbReference type="Proteomes" id="UP000219327"/>
    </source>
</evidence>
<keyword evidence="11 15" id="KW-0133">Cell shape</keyword>
<feature type="domain" description="ATP-grasp" evidence="19">
    <location>
        <begin position="110"/>
        <end position="313"/>
    </location>
</feature>
<dbReference type="EMBL" id="NTKD01000047">
    <property type="protein sequence ID" value="PDH37531.1"/>
    <property type="molecule type" value="Genomic_DNA"/>
</dbReference>
<dbReference type="GO" id="GO:0005524">
    <property type="term" value="F:ATP binding"/>
    <property type="evidence" value="ECO:0007669"/>
    <property type="project" value="UniProtKB-UniRule"/>
</dbReference>
<keyword evidence="8 15" id="KW-0436">Ligase</keyword>
<keyword evidence="17" id="KW-0464">Manganese</keyword>
<evidence type="ECO:0000256" key="12">
    <source>
        <dbReference type="ARBA" id="ARBA00022984"/>
    </source>
</evidence>
<feature type="binding site" evidence="17">
    <location>
        <position position="280"/>
    </location>
    <ligand>
        <name>Mg(2+)</name>
        <dbReference type="ChEBI" id="CHEBI:18420"/>
        <label>1</label>
    </ligand>
</feature>
<dbReference type="GO" id="GO:0046872">
    <property type="term" value="F:metal ion binding"/>
    <property type="evidence" value="ECO:0007669"/>
    <property type="project" value="UniProtKB-KW"/>
</dbReference>
<evidence type="ECO:0000256" key="17">
    <source>
        <dbReference type="PIRSR" id="PIRSR039102-3"/>
    </source>
</evidence>
<dbReference type="UniPathway" id="UPA00219"/>
<feature type="binding site" evidence="17">
    <location>
        <position position="280"/>
    </location>
    <ligand>
        <name>Mg(2+)</name>
        <dbReference type="ChEBI" id="CHEBI:18420"/>
        <label>2</label>
    </ligand>
</feature>
<dbReference type="SUPFAM" id="SSF52440">
    <property type="entry name" value="PreATP-grasp domain"/>
    <property type="match status" value="1"/>
</dbReference>
<dbReference type="InterPro" id="IPR016185">
    <property type="entry name" value="PreATP-grasp_dom_sf"/>
</dbReference>
<dbReference type="PIRSF" id="PIRSF039102">
    <property type="entry name" value="Ddl/VanB"/>
    <property type="match status" value="1"/>
</dbReference>
<dbReference type="NCBIfam" id="NF002378">
    <property type="entry name" value="PRK01372.1"/>
    <property type="match status" value="1"/>
</dbReference>
<evidence type="ECO:0000256" key="16">
    <source>
        <dbReference type="PIRSR" id="PIRSR039102-1"/>
    </source>
</evidence>
<dbReference type="InterPro" id="IPR011095">
    <property type="entry name" value="Dala_Dala_lig_C"/>
</dbReference>
<evidence type="ECO:0000256" key="6">
    <source>
        <dbReference type="ARBA" id="ARBA00012216"/>
    </source>
</evidence>
<evidence type="ECO:0000259" key="19">
    <source>
        <dbReference type="PROSITE" id="PS50975"/>
    </source>
</evidence>
<feature type="active site" evidence="16">
    <location>
        <position position="156"/>
    </location>
</feature>
<comment type="function">
    <text evidence="2 15">Cell wall formation.</text>
</comment>
<dbReference type="InterPro" id="IPR011761">
    <property type="entry name" value="ATP-grasp"/>
</dbReference>
<feature type="active site" evidence="16">
    <location>
        <position position="24"/>
    </location>
</feature>
<evidence type="ECO:0000256" key="14">
    <source>
        <dbReference type="ARBA" id="ARBA00047614"/>
    </source>
</evidence>
<comment type="cofactor">
    <cofactor evidence="1">
        <name>Mn(2+)</name>
        <dbReference type="ChEBI" id="CHEBI:29035"/>
    </cofactor>
</comment>
<evidence type="ECO:0000256" key="7">
    <source>
        <dbReference type="ARBA" id="ARBA00022490"/>
    </source>
</evidence>
<dbReference type="GO" id="GO:0008360">
    <property type="term" value="P:regulation of cell shape"/>
    <property type="evidence" value="ECO:0007669"/>
    <property type="project" value="UniProtKB-KW"/>
</dbReference>
<keyword evidence="10 18" id="KW-0067">ATP-binding</keyword>
<evidence type="ECO:0000256" key="1">
    <source>
        <dbReference type="ARBA" id="ARBA00001936"/>
    </source>
</evidence>
<evidence type="ECO:0000256" key="4">
    <source>
        <dbReference type="ARBA" id="ARBA00004752"/>
    </source>
</evidence>
<keyword evidence="9 18" id="KW-0547">Nucleotide-binding</keyword>
<dbReference type="PANTHER" id="PTHR23132">
    <property type="entry name" value="D-ALANINE--D-ALANINE LIGASE"/>
    <property type="match status" value="1"/>
</dbReference>
<evidence type="ECO:0000256" key="2">
    <source>
        <dbReference type="ARBA" id="ARBA00003921"/>
    </source>
</evidence>
<dbReference type="GO" id="GO:0005737">
    <property type="term" value="C:cytoplasm"/>
    <property type="evidence" value="ECO:0007669"/>
    <property type="project" value="UniProtKB-SubCell"/>
</dbReference>
<dbReference type="Gene3D" id="3.40.50.20">
    <property type="match status" value="1"/>
</dbReference>
<proteinExistence type="inferred from homology"/>
<dbReference type="Gene3D" id="3.30.1490.20">
    <property type="entry name" value="ATP-grasp fold, A domain"/>
    <property type="match status" value="1"/>
</dbReference>
<evidence type="ECO:0000256" key="5">
    <source>
        <dbReference type="ARBA" id="ARBA00010871"/>
    </source>
</evidence>
<dbReference type="Gene3D" id="3.30.470.20">
    <property type="entry name" value="ATP-grasp fold, B domain"/>
    <property type="match status" value="1"/>
</dbReference>
<comment type="subcellular location">
    <subcellularLocation>
        <location evidence="3 15">Cytoplasm</location>
    </subcellularLocation>
</comment>
<dbReference type="PROSITE" id="PS00843">
    <property type="entry name" value="DALA_DALA_LIGASE_1"/>
    <property type="match status" value="1"/>
</dbReference>
<protein>
    <recommendedName>
        <fullName evidence="6 15">D-alanine--D-alanine ligase</fullName>
        <ecNumber evidence="6 15">6.3.2.4</ecNumber>
    </recommendedName>
    <alternativeName>
        <fullName evidence="15">D-Ala-D-Ala ligase</fullName>
    </alternativeName>
    <alternativeName>
        <fullName evidence="15">D-alanylalanine synthetase</fullName>
    </alternativeName>
</protein>
<evidence type="ECO:0000256" key="3">
    <source>
        <dbReference type="ARBA" id="ARBA00004496"/>
    </source>
</evidence>
<dbReference type="GO" id="GO:0071555">
    <property type="term" value="P:cell wall organization"/>
    <property type="evidence" value="ECO:0007669"/>
    <property type="project" value="UniProtKB-KW"/>
</dbReference>
<dbReference type="PANTHER" id="PTHR23132:SF23">
    <property type="entry name" value="D-ALANINE--D-ALANINE LIGASE B"/>
    <property type="match status" value="1"/>
</dbReference>
<dbReference type="InterPro" id="IPR011127">
    <property type="entry name" value="Dala_Dala_lig_N"/>
</dbReference>
<organism evidence="20 21">
    <name type="scientific">OM182 bacterium MED-G24</name>
    <dbReference type="NCBI Taxonomy" id="1986255"/>
    <lineage>
        <taxon>Bacteria</taxon>
        <taxon>Pseudomonadati</taxon>
        <taxon>Pseudomonadota</taxon>
        <taxon>Gammaproteobacteria</taxon>
        <taxon>OMG group</taxon>
        <taxon>OM182 clade</taxon>
    </lineage>
</organism>
<dbReference type="PROSITE" id="PS50975">
    <property type="entry name" value="ATP_GRASP"/>
    <property type="match status" value="1"/>
</dbReference>